<gene>
    <name evidence="1" type="ORF">QQA45_04825</name>
</gene>
<proteinExistence type="predicted"/>
<protein>
    <submittedName>
        <fullName evidence="1">Uncharacterized protein</fullName>
    </submittedName>
</protein>
<sequence length="131" mass="15863">MIEQEICINFALQIIKGIFKDTEYNSRDNLEMLYEIETEKLCNYLNRKDIPRELTYTLACRIAGKELQTNLLFKENKSMANLEILNNIIEIKEYETDIKYSQKNQLYDRYIDHLVNYGKEELVRWRLVVWK</sequence>
<organism evidence="1 2">
    <name type="scientific">Sneathia sanguinegens</name>
    <dbReference type="NCBI Taxonomy" id="40543"/>
    <lineage>
        <taxon>Bacteria</taxon>
        <taxon>Fusobacteriati</taxon>
        <taxon>Fusobacteriota</taxon>
        <taxon>Fusobacteriia</taxon>
        <taxon>Fusobacteriales</taxon>
        <taxon>Leptotrichiaceae</taxon>
        <taxon>Sneathia</taxon>
    </lineage>
</organism>
<comment type="caution">
    <text evidence="1">The sequence shown here is derived from an EMBL/GenBank/DDBJ whole genome shotgun (WGS) entry which is preliminary data.</text>
</comment>
<reference evidence="1 2" key="1">
    <citation type="submission" date="2023-06" db="EMBL/GenBank/DDBJ databases">
        <title>Antibody response to the Sneathia vaginalis cytopathogenic toxin A during pregnancy.</title>
        <authorList>
            <person name="Mccoy Z.T."/>
            <person name="Serrano M.G."/>
            <person name="Spaine K."/>
            <person name="Edwards D.J."/>
            <person name="Buck G.A."/>
            <person name="Jefferson K."/>
        </authorList>
    </citation>
    <scope>NUCLEOTIDE SEQUENCE [LARGE SCALE GENOMIC DNA]</scope>
    <source>
        <strain evidence="1 2">CCUG 42621</strain>
    </source>
</reference>
<accession>A0ABT7HJX9</accession>
<dbReference type="Proteomes" id="UP001225134">
    <property type="component" value="Unassembled WGS sequence"/>
</dbReference>
<keyword evidence="2" id="KW-1185">Reference proteome</keyword>
<evidence type="ECO:0000313" key="2">
    <source>
        <dbReference type="Proteomes" id="UP001225134"/>
    </source>
</evidence>
<evidence type="ECO:0000313" key="1">
    <source>
        <dbReference type="EMBL" id="MDK9580838.1"/>
    </source>
</evidence>
<dbReference type="EMBL" id="JASSPP010000007">
    <property type="protein sequence ID" value="MDK9580838.1"/>
    <property type="molecule type" value="Genomic_DNA"/>
</dbReference>
<name>A0ABT7HJX9_9FUSO</name>
<dbReference type="RefSeq" id="WP_285153089.1">
    <property type="nucleotide sequence ID" value="NZ_JASSPP010000007.1"/>
</dbReference>